<dbReference type="EMBL" id="CP030840">
    <property type="protein sequence ID" value="AXC13777.1"/>
    <property type="molecule type" value="Genomic_DNA"/>
</dbReference>
<dbReference type="KEGG" id="abas:ACPOL_4505"/>
<proteinExistence type="predicted"/>
<organism evidence="1 2">
    <name type="scientific">Acidisarcina polymorpha</name>
    <dbReference type="NCBI Taxonomy" id="2211140"/>
    <lineage>
        <taxon>Bacteria</taxon>
        <taxon>Pseudomonadati</taxon>
        <taxon>Acidobacteriota</taxon>
        <taxon>Terriglobia</taxon>
        <taxon>Terriglobales</taxon>
        <taxon>Acidobacteriaceae</taxon>
        <taxon>Acidisarcina</taxon>
    </lineage>
</organism>
<name>A0A2Z5G4U8_9BACT</name>
<sequence length="37" mass="3954">MPQRAPSSELPFRNTNTRAVSMTDLKKHLLLSGGGAA</sequence>
<protein>
    <submittedName>
        <fullName evidence="1">Uncharacterized protein</fullName>
    </submittedName>
</protein>
<accession>A0A2Z5G4U8</accession>
<gene>
    <name evidence="1" type="ORF">ACPOL_4505</name>
</gene>
<evidence type="ECO:0000313" key="2">
    <source>
        <dbReference type="Proteomes" id="UP000253606"/>
    </source>
</evidence>
<reference evidence="1 2" key="1">
    <citation type="journal article" date="2018" name="Front. Microbiol.">
        <title>Hydrolytic Capabilities as a Key to Environmental Success: Chitinolytic and Cellulolytic Acidobacteria From Acidic Sub-arctic Soils and Boreal Peatlands.</title>
        <authorList>
            <person name="Belova S.E."/>
            <person name="Ravin N.V."/>
            <person name="Pankratov T.A."/>
            <person name="Rakitin A.L."/>
            <person name="Ivanova A.A."/>
            <person name="Beletsky A.V."/>
            <person name="Mardanov A.V."/>
            <person name="Sinninghe Damste J.S."/>
            <person name="Dedysh S.N."/>
        </authorList>
    </citation>
    <scope>NUCLEOTIDE SEQUENCE [LARGE SCALE GENOMIC DNA]</scope>
    <source>
        <strain evidence="1 2">SBC82</strain>
    </source>
</reference>
<dbReference type="Proteomes" id="UP000253606">
    <property type="component" value="Chromosome"/>
</dbReference>
<keyword evidence="2" id="KW-1185">Reference proteome</keyword>
<evidence type="ECO:0000313" key="1">
    <source>
        <dbReference type="EMBL" id="AXC13777.1"/>
    </source>
</evidence>
<dbReference type="AlphaFoldDB" id="A0A2Z5G4U8"/>